<organism evidence="2 3">
    <name type="scientific">Dipteronia dyeriana</name>
    <dbReference type="NCBI Taxonomy" id="168575"/>
    <lineage>
        <taxon>Eukaryota</taxon>
        <taxon>Viridiplantae</taxon>
        <taxon>Streptophyta</taxon>
        <taxon>Embryophyta</taxon>
        <taxon>Tracheophyta</taxon>
        <taxon>Spermatophyta</taxon>
        <taxon>Magnoliopsida</taxon>
        <taxon>eudicotyledons</taxon>
        <taxon>Gunneridae</taxon>
        <taxon>Pentapetalae</taxon>
        <taxon>rosids</taxon>
        <taxon>malvids</taxon>
        <taxon>Sapindales</taxon>
        <taxon>Sapindaceae</taxon>
        <taxon>Hippocastanoideae</taxon>
        <taxon>Acereae</taxon>
        <taxon>Dipteronia</taxon>
    </lineage>
</organism>
<name>A0AAE0CJ46_9ROSI</name>
<keyword evidence="3" id="KW-1185">Reference proteome</keyword>
<evidence type="ECO:0000313" key="3">
    <source>
        <dbReference type="Proteomes" id="UP001280121"/>
    </source>
</evidence>
<proteinExistence type="predicted"/>
<comment type="caution">
    <text evidence="2">The sequence shown here is derived from an EMBL/GenBank/DDBJ whole genome shotgun (WGS) entry which is preliminary data.</text>
</comment>
<gene>
    <name evidence="2" type="ORF">Ddye_012891</name>
</gene>
<dbReference type="Proteomes" id="UP001280121">
    <property type="component" value="Unassembled WGS sequence"/>
</dbReference>
<protein>
    <submittedName>
        <fullName evidence="2">Uncharacterized protein</fullName>
    </submittedName>
</protein>
<dbReference type="EMBL" id="JANJYI010000004">
    <property type="protein sequence ID" value="KAK2653035.1"/>
    <property type="molecule type" value="Genomic_DNA"/>
</dbReference>
<evidence type="ECO:0000313" key="2">
    <source>
        <dbReference type="EMBL" id="KAK2653035.1"/>
    </source>
</evidence>
<accession>A0AAE0CJ46</accession>
<feature type="region of interest" description="Disordered" evidence="1">
    <location>
        <begin position="54"/>
        <end position="77"/>
    </location>
</feature>
<sequence>MKNKAVYSLWSEKTFLMRSINVVPFLRRAALIEEEYEGARGEILMDNNGLLATHAKPKAGQRAKEENSSEGNDVEEREKLLEDLKNLSGENLSGDGKIERMLLVEKGKFKYAFVKHESCLSLC</sequence>
<dbReference type="AlphaFoldDB" id="A0AAE0CJ46"/>
<reference evidence="2" key="1">
    <citation type="journal article" date="2023" name="Plant J.">
        <title>Genome sequences and population genomics provide insights into the demographic history, inbreeding, and mutation load of two 'living fossil' tree species of Dipteronia.</title>
        <authorList>
            <person name="Feng Y."/>
            <person name="Comes H.P."/>
            <person name="Chen J."/>
            <person name="Zhu S."/>
            <person name="Lu R."/>
            <person name="Zhang X."/>
            <person name="Li P."/>
            <person name="Qiu J."/>
            <person name="Olsen K.M."/>
            <person name="Qiu Y."/>
        </authorList>
    </citation>
    <scope>NUCLEOTIDE SEQUENCE</scope>
    <source>
        <strain evidence="2">KIB01</strain>
    </source>
</reference>
<evidence type="ECO:0000256" key="1">
    <source>
        <dbReference type="SAM" id="MobiDB-lite"/>
    </source>
</evidence>